<name>A0A7I7QJJ0_9MYCO</name>
<dbReference type="Gene3D" id="3.30.450.40">
    <property type="match status" value="1"/>
</dbReference>
<evidence type="ECO:0000313" key="2">
    <source>
        <dbReference type="EMBL" id="BBY26468.1"/>
    </source>
</evidence>
<sequence length="231" mass="25040">MADIPSFDEQLDRALRAQASRSGESIDVYVQKAVAARLRKDLEANAEPEMQVLLDLLKRISENASIAEVTGKHPILDDPARLQALRDTGLLDSDAEPSYDRIVSMAVQALGVSSAAISLVDDHRQFFKSVIGLPDGVRETTLDRSVCRYAVARGEPLVVEDARVHPLLHDHPAVLDGTLVSYAGIPLFAPSGLAIGTVCVWDGQPRQWSTGHLQVLDDLAQLVSERVFAAA</sequence>
<reference evidence="2 3" key="1">
    <citation type="journal article" date="2019" name="Emerg. Microbes Infect.">
        <title>Comprehensive subspecies identification of 175 nontuberculous mycobacteria species based on 7547 genomic profiles.</title>
        <authorList>
            <person name="Matsumoto Y."/>
            <person name="Kinjo T."/>
            <person name="Motooka D."/>
            <person name="Nabeya D."/>
            <person name="Jung N."/>
            <person name="Uechi K."/>
            <person name="Horii T."/>
            <person name="Iida T."/>
            <person name="Fujita J."/>
            <person name="Nakamura S."/>
        </authorList>
    </citation>
    <scope>NUCLEOTIDE SEQUENCE [LARGE SCALE GENOMIC DNA]</scope>
    <source>
        <strain evidence="2 3">JCM 17899</strain>
    </source>
</reference>
<protein>
    <recommendedName>
        <fullName evidence="1">GAF domain-containing protein</fullName>
    </recommendedName>
</protein>
<dbReference type="RefSeq" id="WP_163795511.1">
    <property type="nucleotide sequence ID" value="NZ_AP022588.1"/>
</dbReference>
<evidence type="ECO:0000259" key="1">
    <source>
        <dbReference type="SMART" id="SM00065"/>
    </source>
</evidence>
<dbReference type="EMBL" id="AP022588">
    <property type="protein sequence ID" value="BBY26468.1"/>
    <property type="molecule type" value="Genomic_DNA"/>
</dbReference>
<dbReference type="SMART" id="SM00065">
    <property type="entry name" value="GAF"/>
    <property type="match status" value="1"/>
</dbReference>
<accession>A0A7I7QJJ0</accession>
<dbReference type="InterPro" id="IPR029016">
    <property type="entry name" value="GAF-like_dom_sf"/>
</dbReference>
<dbReference type="InterPro" id="IPR003018">
    <property type="entry name" value="GAF"/>
</dbReference>
<dbReference type="AlphaFoldDB" id="A0A7I7QJJ0"/>
<proteinExistence type="predicted"/>
<organism evidence="2 3">
    <name type="scientific">Mycolicibacterium sediminis</name>
    <dbReference type="NCBI Taxonomy" id="1286180"/>
    <lineage>
        <taxon>Bacteria</taxon>
        <taxon>Bacillati</taxon>
        <taxon>Actinomycetota</taxon>
        <taxon>Actinomycetes</taxon>
        <taxon>Mycobacteriales</taxon>
        <taxon>Mycobacteriaceae</taxon>
        <taxon>Mycolicibacterium</taxon>
    </lineage>
</organism>
<gene>
    <name evidence="2" type="ORF">MSEDJ_05640</name>
</gene>
<dbReference type="PANTHER" id="PTHR43102:SF2">
    <property type="entry name" value="GAF DOMAIN-CONTAINING PROTEIN"/>
    <property type="match status" value="1"/>
</dbReference>
<dbReference type="Proteomes" id="UP000467193">
    <property type="component" value="Chromosome"/>
</dbReference>
<dbReference type="KEGG" id="msei:MSEDJ_05640"/>
<evidence type="ECO:0000313" key="3">
    <source>
        <dbReference type="Proteomes" id="UP000467193"/>
    </source>
</evidence>
<keyword evidence="3" id="KW-1185">Reference proteome</keyword>
<feature type="domain" description="GAF" evidence="1">
    <location>
        <begin position="94"/>
        <end position="228"/>
    </location>
</feature>
<dbReference type="PANTHER" id="PTHR43102">
    <property type="entry name" value="SLR1143 PROTEIN"/>
    <property type="match status" value="1"/>
</dbReference>
<dbReference type="SUPFAM" id="SSF55781">
    <property type="entry name" value="GAF domain-like"/>
    <property type="match status" value="1"/>
</dbReference>
<dbReference type="Pfam" id="PF01590">
    <property type="entry name" value="GAF"/>
    <property type="match status" value="1"/>
</dbReference>